<keyword evidence="3" id="KW-1185">Reference proteome</keyword>
<keyword evidence="1" id="KW-0472">Membrane</keyword>
<evidence type="ECO:0000313" key="2">
    <source>
        <dbReference type="EMBL" id="MBO3663639.1"/>
    </source>
</evidence>
<dbReference type="AlphaFoldDB" id="A0A939QJ57"/>
<gene>
    <name evidence="2" type="ORF">J5V96_08930</name>
</gene>
<comment type="caution">
    <text evidence="2">The sequence shown here is derived from an EMBL/GenBank/DDBJ whole genome shotgun (WGS) entry which is preliminary data.</text>
</comment>
<evidence type="ECO:0000256" key="1">
    <source>
        <dbReference type="SAM" id="Phobius"/>
    </source>
</evidence>
<feature type="transmembrane region" description="Helical" evidence="1">
    <location>
        <begin position="36"/>
        <end position="60"/>
    </location>
</feature>
<keyword evidence="1" id="KW-0812">Transmembrane</keyword>
<sequence>MKTKTDHAAVAVCLGGFGMALCAIGVILLATDASPVVAAIALATGLVLSLAMGVALGLAVRRSRT</sequence>
<dbReference type="EMBL" id="JAGFOA010000003">
    <property type="protein sequence ID" value="MBO3663639.1"/>
    <property type="molecule type" value="Genomic_DNA"/>
</dbReference>
<protein>
    <submittedName>
        <fullName evidence="2">Uncharacterized protein</fullName>
    </submittedName>
</protein>
<dbReference type="RefSeq" id="WP_208502929.1">
    <property type="nucleotide sequence ID" value="NZ_JAGFOA010000003.1"/>
</dbReference>
<feature type="transmembrane region" description="Helical" evidence="1">
    <location>
        <begin position="7"/>
        <end position="30"/>
    </location>
</feature>
<accession>A0A939QJ57</accession>
<name>A0A939QJ57_9MICO</name>
<proteinExistence type="predicted"/>
<keyword evidence="1" id="KW-1133">Transmembrane helix</keyword>
<reference evidence="2" key="1">
    <citation type="submission" date="2021-03" db="EMBL/GenBank/DDBJ databases">
        <title>Microbacterium sp. nov., a novel actinobacterium isolated from cow dung.</title>
        <authorList>
            <person name="Zhang L."/>
        </authorList>
    </citation>
    <scope>NUCLEOTIDE SEQUENCE</scope>
    <source>
        <strain evidence="2">NEAU-LLB</strain>
    </source>
</reference>
<dbReference type="Proteomes" id="UP000680132">
    <property type="component" value="Unassembled WGS sequence"/>
</dbReference>
<evidence type="ECO:0000313" key="3">
    <source>
        <dbReference type="Proteomes" id="UP000680132"/>
    </source>
</evidence>
<organism evidence="2 3">
    <name type="scientific">Microbacterium stercoris</name>
    <dbReference type="NCBI Taxonomy" id="2820289"/>
    <lineage>
        <taxon>Bacteria</taxon>
        <taxon>Bacillati</taxon>
        <taxon>Actinomycetota</taxon>
        <taxon>Actinomycetes</taxon>
        <taxon>Micrococcales</taxon>
        <taxon>Microbacteriaceae</taxon>
        <taxon>Microbacterium</taxon>
    </lineage>
</organism>